<organism evidence="10 11">
    <name type="scientific">Elizabethkingia bruuniana</name>
    <dbReference type="NCBI Taxonomy" id="1756149"/>
    <lineage>
        <taxon>Bacteria</taxon>
        <taxon>Pseudomonadati</taxon>
        <taxon>Bacteroidota</taxon>
        <taxon>Flavobacteriia</taxon>
        <taxon>Flavobacteriales</taxon>
        <taxon>Weeksellaceae</taxon>
        <taxon>Elizabethkingia</taxon>
    </lineage>
</organism>
<feature type="chain" id="PRO_5032530472" evidence="5">
    <location>
        <begin position="19"/>
        <end position="866"/>
    </location>
</feature>
<feature type="compositionally biased region" description="Basic and acidic residues" evidence="4">
    <location>
        <begin position="472"/>
        <end position="504"/>
    </location>
</feature>
<name>A0A7T7UW62_9FLAO</name>
<feature type="domain" description="Plastocyanin-like" evidence="6">
    <location>
        <begin position="249"/>
        <end position="380"/>
    </location>
</feature>
<dbReference type="InterPro" id="IPR002355">
    <property type="entry name" value="Cu_oxidase_Cu_BS"/>
</dbReference>
<dbReference type="SUPFAM" id="SSF49503">
    <property type="entry name" value="Cupredoxins"/>
    <property type="match status" value="3"/>
</dbReference>
<dbReference type="PANTHER" id="PTHR11709:SF394">
    <property type="entry name" value="FI03373P-RELATED"/>
    <property type="match status" value="1"/>
</dbReference>
<protein>
    <submittedName>
        <fullName evidence="10">Multicopper oxidase domain-containing protein</fullName>
    </submittedName>
</protein>
<accession>A0A7T7UW62</accession>
<evidence type="ECO:0000256" key="1">
    <source>
        <dbReference type="ARBA" id="ARBA00022723"/>
    </source>
</evidence>
<dbReference type="KEGG" id="egm:AYC65_02085"/>
<keyword evidence="11" id="KW-1185">Reference proteome</keyword>
<evidence type="ECO:0000256" key="3">
    <source>
        <dbReference type="ARBA" id="ARBA00023008"/>
    </source>
</evidence>
<feature type="domain" description="Plastocyanin-like" evidence="8">
    <location>
        <begin position="103"/>
        <end position="211"/>
    </location>
</feature>
<gene>
    <name evidence="10" type="ORF">I6H88_12625</name>
</gene>
<dbReference type="RefSeq" id="WP_034871458.1">
    <property type="nucleotide sequence ID" value="NZ_CBCSDR010000005.1"/>
</dbReference>
<dbReference type="PROSITE" id="PS00079">
    <property type="entry name" value="MULTICOPPER_OXIDASE1"/>
    <property type="match status" value="2"/>
</dbReference>
<feature type="domain" description="Plastocyanin-like" evidence="7">
    <location>
        <begin position="554"/>
        <end position="668"/>
    </location>
</feature>
<evidence type="ECO:0000256" key="2">
    <source>
        <dbReference type="ARBA" id="ARBA00023002"/>
    </source>
</evidence>
<feature type="signal peptide" evidence="5">
    <location>
        <begin position="1"/>
        <end position="18"/>
    </location>
</feature>
<dbReference type="InterPro" id="IPR011707">
    <property type="entry name" value="Cu-oxidase-like_N"/>
</dbReference>
<keyword evidence="5" id="KW-0732">Signal</keyword>
<dbReference type="InterPro" id="IPR034279">
    <property type="entry name" value="CuRO_3_CopA"/>
</dbReference>
<dbReference type="Pfam" id="PF00394">
    <property type="entry name" value="Cu-oxidase"/>
    <property type="match status" value="1"/>
</dbReference>
<evidence type="ECO:0000313" key="10">
    <source>
        <dbReference type="EMBL" id="QQN57292.1"/>
    </source>
</evidence>
<dbReference type="Pfam" id="PF07732">
    <property type="entry name" value="Cu-oxidase_3"/>
    <property type="match status" value="1"/>
</dbReference>
<proteinExistence type="predicted"/>
<dbReference type="OrthoDB" id="9757546at2"/>
<evidence type="ECO:0000259" key="9">
    <source>
        <dbReference type="Pfam" id="PF19335"/>
    </source>
</evidence>
<keyword evidence="2" id="KW-0560">Oxidoreductase</keyword>
<feature type="domain" description="Heavy metal binding" evidence="9">
    <location>
        <begin position="40"/>
        <end position="67"/>
    </location>
</feature>
<evidence type="ECO:0000259" key="6">
    <source>
        <dbReference type="Pfam" id="PF00394"/>
    </source>
</evidence>
<dbReference type="Pfam" id="PF07731">
    <property type="entry name" value="Cu-oxidase_2"/>
    <property type="match status" value="1"/>
</dbReference>
<dbReference type="InterPro" id="IPR045800">
    <property type="entry name" value="HMBD"/>
</dbReference>
<evidence type="ECO:0000259" key="8">
    <source>
        <dbReference type="Pfam" id="PF07732"/>
    </source>
</evidence>
<dbReference type="Proteomes" id="UP000595426">
    <property type="component" value="Chromosome"/>
</dbReference>
<evidence type="ECO:0000259" key="7">
    <source>
        <dbReference type="Pfam" id="PF07731"/>
    </source>
</evidence>
<dbReference type="PANTHER" id="PTHR11709">
    <property type="entry name" value="MULTI-COPPER OXIDASE"/>
    <property type="match status" value="1"/>
</dbReference>
<evidence type="ECO:0000313" key="11">
    <source>
        <dbReference type="Proteomes" id="UP000595426"/>
    </source>
</evidence>
<evidence type="ECO:0000256" key="4">
    <source>
        <dbReference type="SAM" id="MobiDB-lite"/>
    </source>
</evidence>
<feature type="region of interest" description="Disordered" evidence="4">
    <location>
        <begin position="462"/>
        <end position="507"/>
    </location>
</feature>
<dbReference type="InterPro" id="IPR008972">
    <property type="entry name" value="Cupredoxin"/>
</dbReference>
<dbReference type="Gene3D" id="2.60.40.420">
    <property type="entry name" value="Cupredoxins - blue copper proteins"/>
    <property type="match status" value="3"/>
</dbReference>
<evidence type="ECO:0000256" key="5">
    <source>
        <dbReference type="SAM" id="SignalP"/>
    </source>
</evidence>
<sequence length="866" mass="99241">MRKLLLILFVSGFSFSQAQHQHEGNSGQKSNLQQSVTVQKYTCPMHPEVVSDKPGKCPKCGMELVPVKEEKKIQEDMDLKRNPKNGLVSFEGKIVRYDLYVSDSMVNYTGKHGHAFAINGQLPAPTLYFTEGDTAEIHVHNRLKKENTALHWHGVMLENKEDGIPFLTQKPIKPGETYVYKFKISQNGTYWYHSHQGLQEQMGMYGMLVFLKRGETEADRKVQADIPVMLSEWTDEHPHQVMRRLQMGVADWYAIKKKSVQSYSEAIVSGNFFTKLKNEWKRMEAMDISDVYYDKFLLNGQPSASYKNLKAGDKVRLRIANGGASSYFWLTYGGGKMTVVGNDGNDVEPVEVDKLIIGISETYDVEVTIPENKSFEFRATSEDRTGHSSLWLGEGEKVEAPELKRLMLFEGMKSMNNMMKMNGDMKPMNMKMGLQKMDANSVMYPEVPEEDRKATMQHLKDMMNPPKKVKPKKEDHSGHDMPLKLSDSKADEHAGHDMGTKNEDAPLQLSDSKADEHAGHNMGDMPKEKPVILNYDMLASTEMTSLPADAPVKELKFTLEGNMRRYVWSLDNKTVVETDKIKIKRGEIVRITLYNNSMMRHPMHLHGHDFRVINSKGAYSPLKNVLDLMPMETVTIEFPANQDGDWFFHCHILYHMMAGMGRIFNYEDSKPNPNLTNPKKDWKDFLKDNHMWAHTATVALESRSTHAALRVGDARYELQGELHTGYTKTDGMEAEVRFGRYLGKFQWLYPYVGFQTRSRDRESGDARRTMFDQLAKHNNRHVFMAGFQYILPWLVTADASVDQNGKVRLVLQREDIPITPRIRGNFMVNTDSEYRLGLSYILQKWLQVSSHYDSDMGWSAGLTFVY</sequence>
<dbReference type="GO" id="GO:0005507">
    <property type="term" value="F:copper ion binding"/>
    <property type="evidence" value="ECO:0007669"/>
    <property type="project" value="InterPro"/>
</dbReference>
<keyword evidence="3" id="KW-0186">Copper</keyword>
<dbReference type="GO" id="GO:0016491">
    <property type="term" value="F:oxidoreductase activity"/>
    <property type="evidence" value="ECO:0007669"/>
    <property type="project" value="UniProtKB-KW"/>
</dbReference>
<dbReference type="InterPro" id="IPR034282">
    <property type="entry name" value="CuRO_2_CopA"/>
</dbReference>
<dbReference type="CDD" id="cd13874">
    <property type="entry name" value="CuRO_2_CopA"/>
    <property type="match status" value="1"/>
</dbReference>
<keyword evidence="1" id="KW-0479">Metal-binding</keyword>
<dbReference type="InterPro" id="IPR033138">
    <property type="entry name" value="Cu_oxidase_CS"/>
</dbReference>
<dbReference type="EMBL" id="CP067018">
    <property type="protein sequence ID" value="QQN57292.1"/>
    <property type="molecule type" value="Genomic_DNA"/>
</dbReference>
<dbReference type="InterPro" id="IPR045087">
    <property type="entry name" value="Cu-oxidase_fam"/>
</dbReference>
<dbReference type="CDD" id="cd13896">
    <property type="entry name" value="CuRO_3_CopA"/>
    <property type="match status" value="1"/>
</dbReference>
<dbReference type="GeneID" id="93131673"/>
<dbReference type="InterPro" id="IPR011706">
    <property type="entry name" value="Cu-oxidase_C"/>
</dbReference>
<dbReference type="Pfam" id="PF19335">
    <property type="entry name" value="HMBD"/>
    <property type="match status" value="1"/>
</dbReference>
<dbReference type="AlphaFoldDB" id="A0A7T7UW62"/>
<dbReference type="InterPro" id="IPR001117">
    <property type="entry name" value="Cu-oxidase_2nd"/>
</dbReference>
<dbReference type="PROSITE" id="PS00080">
    <property type="entry name" value="MULTICOPPER_OXIDASE2"/>
    <property type="match status" value="1"/>
</dbReference>
<reference evidence="10 11" key="1">
    <citation type="submission" date="2020-12" db="EMBL/GenBank/DDBJ databases">
        <title>FDA dAtabase for Regulatory Grade micrObial Sequences (FDA-ARGOS): Supporting development and validation of Infectious Disease Dx tests.</title>
        <authorList>
            <person name="Kerrigan L."/>
            <person name="Long C."/>
            <person name="Tallon L."/>
            <person name="Sadzewicz L."/>
            <person name="Zhao X."/>
            <person name="Boylan J."/>
            <person name="Ott S."/>
            <person name="Bowen H."/>
            <person name="Vavikolanu K."/>
            <person name="Mehta A."/>
            <person name="Aluvathingal J."/>
            <person name="Nadendla S."/>
            <person name="Yan Y."/>
            <person name="Sichtig H."/>
        </authorList>
    </citation>
    <scope>NUCLEOTIDE SEQUENCE [LARGE SCALE GENOMIC DNA]</scope>
    <source>
        <strain evidence="10 11">FDAARGOS_1031</strain>
    </source>
</reference>